<dbReference type="EMBL" id="GBRH01274846">
    <property type="protein sequence ID" value="JAD23049.1"/>
    <property type="molecule type" value="Transcribed_RNA"/>
</dbReference>
<name>A0A0A8YAS6_ARUDO</name>
<reference evidence="1" key="2">
    <citation type="journal article" date="2015" name="Data Brief">
        <title>Shoot transcriptome of the giant reed, Arundo donax.</title>
        <authorList>
            <person name="Barrero R.A."/>
            <person name="Guerrero F.D."/>
            <person name="Moolhuijzen P."/>
            <person name="Goolsby J.A."/>
            <person name="Tidwell J."/>
            <person name="Bellgard S.E."/>
            <person name="Bellgard M.I."/>
        </authorList>
    </citation>
    <scope>NUCLEOTIDE SEQUENCE</scope>
    <source>
        <tissue evidence="1">Shoot tissue taken approximately 20 cm above the soil surface</tissue>
    </source>
</reference>
<reference evidence="1" key="1">
    <citation type="submission" date="2014-09" db="EMBL/GenBank/DDBJ databases">
        <authorList>
            <person name="Magalhaes I.L.F."/>
            <person name="Oliveira U."/>
            <person name="Santos F.R."/>
            <person name="Vidigal T.H.D.A."/>
            <person name="Brescovit A.D."/>
            <person name="Santos A.J."/>
        </authorList>
    </citation>
    <scope>NUCLEOTIDE SEQUENCE</scope>
    <source>
        <tissue evidence="1">Shoot tissue taken approximately 20 cm above the soil surface</tissue>
    </source>
</reference>
<accession>A0A0A8YAS6</accession>
<evidence type="ECO:0000313" key="1">
    <source>
        <dbReference type="EMBL" id="JAD23049.1"/>
    </source>
</evidence>
<proteinExistence type="predicted"/>
<protein>
    <submittedName>
        <fullName evidence="1">Uncharacterized protein</fullName>
    </submittedName>
</protein>
<sequence>MLDNPNKGGFVWINSERKLNLDPDSFSHELHIYKKTYLSWHIIPGYSCICCTILTTDITGVVFWI</sequence>
<organism evidence="1">
    <name type="scientific">Arundo donax</name>
    <name type="common">Giant reed</name>
    <name type="synonym">Donax arundinaceus</name>
    <dbReference type="NCBI Taxonomy" id="35708"/>
    <lineage>
        <taxon>Eukaryota</taxon>
        <taxon>Viridiplantae</taxon>
        <taxon>Streptophyta</taxon>
        <taxon>Embryophyta</taxon>
        <taxon>Tracheophyta</taxon>
        <taxon>Spermatophyta</taxon>
        <taxon>Magnoliopsida</taxon>
        <taxon>Liliopsida</taxon>
        <taxon>Poales</taxon>
        <taxon>Poaceae</taxon>
        <taxon>PACMAD clade</taxon>
        <taxon>Arundinoideae</taxon>
        <taxon>Arundineae</taxon>
        <taxon>Arundo</taxon>
    </lineage>
</organism>
<dbReference type="AlphaFoldDB" id="A0A0A8YAS6"/>